<evidence type="ECO:0000313" key="2">
    <source>
        <dbReference type="Proteomes" id="UP000060513"/>
    </source>
</evidence>
<sequence>MRSLQYDLAFRARAKRTQTWGFALLSVASLLWVWFGVLLLLPYTLDGTYGEGKECQSRLLTEWGTANEGGEDMTCESERDWPELLGVLGLSVPVAVVGTALYTSGSVGNRLSEHAAEVFRLMEAERPAKDNA</sequence>
<accession>A0A0M4DP69</accession>
<dbReference type="RefSeq" id="WP_005309765.1">
    <property type="nucleotide sequence ID" value="NZ_CP011340.1"/>
</dbReference>
<dbReference type="Proteomes" id="UP000060513">
    <property type="component" value="Chromosome"/>
</dbReference>
<dbReference type="OMA" id="MTCESER"/>
<dbReference type="GeneID" id="97237507"/>
<dbReference type="AlphaFoldDB" id="A0A0M4DP69"/>
<dbReference type="EMBL" id="CP011340">
    <property type="protein sequence ID" value="ALC19732.1"/>
    <property type="molecule type" value="Genomic_DNA"/>
</dbReference>
<dbReference type="OrthoDB" id="4296493at2"/>
<name>A0A0M4DP69_STRPR</name>
<gene>
    <name evidence="1" type="ORF">SPRI_1426</name>
</gene>
<evidence type="ECO:0000313" key="1">
    <source>
        <dbReference type="EMBL" id="ALC19732.1"/>
    </source>
</evidence>
<dbReference type="KEGG" id="spri:SPRI_1426"/>
<organism evidence="1">
    <name type="scientific">Streptomyces pristinaespiralis</name>
    <dbReference type="NCBI Taxonomy" id="38300"/>
    <lineage>
        <taxon>Bacteria</taxon>
        <taxon>Bacillati</taxon>
        <taxon>Actinomycetota</taxon>
        <taxon>Actinomycetes</taxon>
        <taxon>Kitasatosporales</taxon>
        <taxon>Streptomycetaceae</taxon>
        <taxon>Streptomyces</taxon>
    </lineage>
</organism>
<proteinExistence type="predicted"/>
<dbReference type="STRING" id="38300.SPRI_1426"/>
<dbReference type="PATRIC" id="fig|38300.4.peg.1518"/>
<protein>
    <submittedName>
        <fullName evidence="1">Uncharacterized protein</fullName>
    </submittedName>
</protein>
<reference evidence="1 2" key="1">
    <citation type="submission" date="2015-08" db="EMBL/GenBank/DDBJ databases">
        <title>Genome sequence of the pristinamycin over-producing bacterium Streptomyces pristinaespiralis HCCB10218.</title>
        <authorList>
            <person name="Tian J."/>
            <person name="Yang J."/>
            <person name="Li L."/>
            <person name="Ruan L."/>
            <person name="Wei W."/>
            <person name="Zheng G."/>
            <person name="Wei Z."/>
            <person name="Yang S."/>
            <person name="Ge M."/>
            <person name="Jiang W."/>
            <person name="Lu Y."/>
        </authorList>
    </citation>
    <scope>NUCLEOTIDE SEQUENCE [LARGE SCALE GENOMIC DNA]</scope>
    <source>
        <strain evidence="1 2">HCCB 10218</strain>
    </source>
</reference>